<dbReference type="GO" id="GO:0005576">
    <property type="term" value="C:extracellular region"/>
    <property type="evidence" value="ECO:0007669"/>
    <property type="project" value="UniProtKB-SubCell"/>
</dbReference>
<gene>
    <name evidence="12" type="ORF">BK049_08985</name>
    <name evidence="13" type="ORF">M5W27_00370</name>
</gene>
<dbReference type="PROSITE" id="PS00136">
    <property type="entry name" value="SUBTILASE_ASP"/>
    <property type="match status" value="1"/>
</dbReference>
<evidence type="ECO:0000313" key="15">
    <source>
        <dbReference type="Proteomes" id="UP001527057"/>
    </source>
</evidence>
<comment type="similarity">
    <text evidence="3 10">Belongs to the peptidase S8 family.</text>
</comment>
<dbReference type="GO" id="GO:0006508">
    <property type="term" value="P:proteolysis"/>
    <property type="evidence" value="ECO:0007669"/>
    <property type="project" value="UniProtKB-KW"/>
</dbReference>
<comment type="subcellular location">
    <subcellularLocation>
        <location evidence="2">Secreted</location>
    </subcellularLocation>
</comment>
<evidence type="ECO:0000313" key="13">
    <source>
        <dbReference type="EMBL" id="MCY9574286.1"/>
    </source>
</evidence>
<keyword evidence="5 10" id="KW-0645">Protease</keyword>
<dbReference type="PANTHER" id="PTHR43806:SF11">
    <property type="entry name" value="CEREVISIN-RELATED"/>
    <property type="match status" value="1"/>
</dbReference>
<dbReference type="PANTHER" id="PTHR43806">
    <property type="entry name" value="PEPTIDASE S8"/>
    <property type="match status" value="1"/>
</dbReference>
<comment type="cofactor">
    <cofactor evidence="1">
        <name>Ca(2+)</name>
        <dbReference type="ChEBI" id="CHEBI:29108"/>
    </cofactor>
</comment>
<evidence type="ECO:0000256" key="2">
    <source>
        <dbReference type="ARBA" id="ARBA00004613"/>
    </source>
</evidence>
<feature type="active site" description="Charge relay system" evidence="10">
    <location>
        <position position="90"/>
    </location>
</feature>
<dbReference type="PROSITE" id="PS00137">
    <property type="entry name" value="SUBTILASE_HIS"/>
    <property type="match status" value="1"/>
</dbReference>
<dbReference type="EMBL" id="CP017786">
    <property type="protein sequence ID" value="AOZ88794.1"/>
    <property type="molecule type" value="Genomic_DNA"/>
</dbReference>
<dbReference type="PROSITE" id="PS51892">
    <property type="entry name" value="SUBTILASE"/>
    <property type="match status" value="1"/>
</dbReference>
<feature type="domain" description="Peptidase S8/S53" evidence="11">
    <location>
        <begin position="48"/>
        <end position="262"/>
    </location>
</feature>
<organism evidence="12 14">
    <name type="scientific">Bacillus xiamenensis</name>
    <dbReference type="NCBI Taxonomy" id="1178537"/>
    <lineage>
        <taxon>Bacteria</taxon>
        <taxon>Bacillati</taxon>
        <taxon>Bacillota</taxon>
        <taxon>Bacilli</taxon>
        <taxon>Bacillales</taxon>
        <taxon>Bacillaceae</taxon>
        <taxon>Bacillus</taxon>
    </lineage>
</organism>
<evidence type="ECO:0000256" key="5">
    <source>
        <dbReference type="ARBA" id="ARBA00022670"/>
    </source>
</evidence>
<name>A0AAC9NCI1_9BACI</name>
<dbReference type="RefSeq" id="WP_071168338.1">
    <property type="nucleotide sequence ID" value="NZ_CP017786.1"/>
</dbReference>
<dbReference type="Proteomes" id="UP000177709">
    <property type="component" value="Chromosome"/>
</dbReference>
<evidence type="ECO:0000256" key="9">
    <source>
        <dbReference type="ARBA" id="ARBA00022837"/>
    </source>
</evidence>
<proteinExistence type="inferred from homology"/>
<keyword evidence="15" id="KW-1185">Reference proteome</keyword>
<keyword evidence="4" id="KW-0964">Secreted</keyword>
<evidence type="ECO:0000259" key="11">
    <source>
        <dbReference type="Pfam" id="PF00082"/>
    </source>
</evidence>
<dbReference type="EMBL" id="JAMDMH010000003">
    <property type="protein sequence ID" value="MCY9574286.1"/>
    <property type="molecule type" value="Genomic_DNA"/>
</dbReference>
<keyword evidence="8 10" id="KW-0720">Serine protease</keyword>
<feature type="active site" description="Charge relay system" evidence="10">
    <location>
        <position position="57"/>
    </location>
</feature>
<protein>
    <submittedName>
        <fullName evidence="13">S8 family peptidase</fullName>
    </submittedName>
</protein>
<dbReference type="CDD" id="cd07477">
    <property type="entry name" value="Peptidases_S8_Subtilisin_subset"/>
    <property type="match status" value="1"/>
</dbReference>
<evidence type="ECO:0000256" key="7">
    <source>
        <dbReference type="ARBA" id="ARBA00022801"/>
    </source>
</evidence>
<evidence type="ECO:0000313" key="14">
    <source>
        <dbReference type="Proteomes" id="UP000177709"/>
    </source>
</evidence>
<dbReference type="Gene3D" id="3.40.50.200">
    <property type="entry name" value="Peptidase S8/S53 domain"/>
    <property type="match status" value="1"/>
</dbReference>
<evidence type="ECO:0000256" key="8">
    <source>
        <dbReference type="ARBA" id="ARBA00022825"/>
    </source>
</evidence>
<evidence type="ECO:0000313" key="12">
    <source>
        <dbReference type="EMBL" id="AOZ88794.1"/>
    </source>
</evidence>
<keyword evidence="7 10" id="KW-0378">Hydrolase</keyword>
<dbReference type="InterPro" id="IPR036852">
    <property type="entry name" value="Peptidase_S8/S53_dom_sf"/>
</dbReference>
<reference evidence="12 14" key="1">
    <citation type="submission" date="2016-10" db="EMBL/GenBank/DDBJ databases">
        <title>Whole genome sequence of hyper active fibrinolysis bacterium Bacillus pumilus strain VV3 isolated from fermented rice.</title>
        <authorList>
            <person name="Mariadas V.A."/>
            <person name="Vijayaraghavan P."/>
            <person name="Dhandapani V."/>
        </authorList>
    </citation>
    <scope>NUCLEOTIDE SEQUENCE [LARGE SCALE GENOMIC DNA]</scope>
    <source>
        <strain evidence="12 14">VV3</strain>
    </source>
</reference>
<dbReference type="GO" id="GO:0004252">
    <property type="term" value="F:serine-type endopeptidase activity"/>
    <property type="evidence" value="ECO:0007669"/>
    <property type="project" value="UniProtKB-UniRule"/>
</dbReference>
<dbReference type="InterPro" id="IPR015500">
    <property type="entry name" value="Peptidase_S8_subtilisin-rel"/>
</dbReference>
<keyword evidence="6" id="KW-0479">Metal-binding</keyword>
<keyword evidence="9" id="KW-0106">Calcium</keyword>
<dbReference type="InterPro" id="IPR034202">
    <property type="entry name" value="Subtilisin_Carlsberg-like"/>
</dbReference>
<dbReference type="GO" id="GO:0046872">
    <property type="term" value="F:metal ion binding"/>
    <property type="evidence" value="ECO:0007669"/>
    <property type="project" value="UniProtKB-KW"/>
</dbReference>
<dbReference type="Proteomes" id="UP001527057">
    <property type="component" value="Unassembled WGS sequence"/>
</dbReference>
<evidence type="ECO:0000256" key="4">
    <source>
        <dbReference type="ARBA" id="ARBA00022525"/>
    </source>
</evidence>
<sequence length="282" mass="31100">MIILIVLLIYFKCFELHSKHLNFTSNIHQQIPWSIKLTKKYVENNRGGESVRIAIIDSGIDGTHPDLVGKVKKGLNTIGKGGEQEDSLGHGTAVAGIITANDNEIGLVGITQNVELYPVKILDAKGKGSIKNFVKAVQWCIDNKIDVINASFGLMKDDPSVKKIIDKAIQKNIIIVAAVGNKYGRKMDYPAAYENVFSVTAVDKHKKVAEFSSKGNYDFAAPGVDIPVLRPHNNYAIESGTSLASAHITGVVSLILQYRESFNINSEESLNQQIYNILKKWY</sequence>
<reference evidence="13 15" key="2">
    <citation type="submission" date="2022-05" db="EMBL/GenBank/DDBJ databases">
        <title>Genome Sequencing of Bee-Associated Microbes.</title>
        <authorList>
            <person name="Dunlap C."/>
        </authorList>
    </citation>
    <scope>NUCLEOTIDE SEQUENCE [LARGE SCALE GENOMIC DNA]</scope>
    <source>
        <strain evidence="13 15">CBP-1093</strain>
    </source>
</reference>
<accession>A0AAC9NCI1</accession>
<dbReference type="InterPro" id="IPR050131">
    <property type="entry name" value="Peptidase_S8_subtilisin-like"/>
</dbReference>
<evidence type="ECO:0000256" key="1">
    <source>
        <dbReference type="ARBA" id="ARBA00001913"/>
    </source>
</evidence>
<evidence type="ECO:0000256" key="10">
    <source>
        <dbReference type="PROSITE-ProRule" id="PRU01240"/>
    </source>
</evidence>
<dbReference type="AlphaFoldDB" id="A0AAC9NCI1"/>
<dbReference type="InterPro" id="IPR023827">
    <property type="entry name" value="Peptidase_S8_Asp-AS"/>
</dbReference>
<dbReference type="SUPFAM" id="SSF52743">
    <property type="entry name" value="Subtilisin-like"/>
    <property type="match status" value="1"/>
</dbReference>
<dbReference type="Pfam" id="PF00082">
    <property type="entry name" value="Peptidase_S8"/>
    <property type="match status" value="1"/>
</dbReference>
<dbReference type="InterPro" id="IPR022398">
    <property type="entry name" value="Peptidase_S8_His-AS"/>
</dbReference>
<dbReference type="KEGG" id="bxi:BK049_08985"/>
<dbReference type="PRINTS" id="PR00723">
    <property type="entry name" value="SUBTILISIN"/>
</dbReference>
<evidence type="ECO:0000256" key="3">
    <source>
        <dbReference type="ARBA" id="ARBA00011073"/>
    </source>
</evidence>
<feature type="active site" description="Charge relay system" evidence="10">
    <location>
        <position position="242"/>
    </location>
</feature>
<evidence type="ECO:0000256" key="6">
    <source>
        <dbReference type="ARBA" id="ARBA00022723"/>
    </source>
</evidence>
<dbReference type="InterPro" id="IPR000209">
    <property type="entry name" value="Peptidase_S8/S53_dom"/>
</dbReference>